<evidence type="ECO:0000256" key="3">
    <source>
        <dbReference type="ARBA" id="ARBA00023027"/>
    </source>
</evidence>
<reference evidence="6 7" key="1">
    <citation type="submission" date="2023-08" db="EMBL/GenBank/DDBJ databases">
        <authorList>
            <person name="Palmer J.M."/>
        </authorList>
    </citation>
    <scope>NUCLEOTIDE SEQUENCE [LARGE SCALE GENOMIC DNA]</scope>
    <source>
        <strain evidence="6 7">TWF481</strain>
    </source>
</reference>
<dbReference type="Proteomes" id="UP001370758">
    <property type="component" value="Unassembled WGS sequence"/>
</dbReference>
<dbReference type="PROSITE" id="PS50305">
    <property type="entry name" value="SIRTUIN"/>
    <property type="match status" value="1"/>
</dbReference>
<evidence type="ECO:0000256" key="1">
    <source>
        <dbReference type="ARBA" id="ARBA00006924"/>
    </source>
</evidence>
<dbReference type="EMBL" id="JAVHJL010000012">
    <property type="protein sequence ID" value="KAK6495737.1"/>
    <property type="molecule type" value="Genomic_DNA"/>
</dbReference>
<evidence type="ECO:0000313" key="7">
    <source>
        <dbReference type="Proteomes" id="UP001370758"/>
    </source>
</evidence>
<dbReference type="InterPro" id="IPR026590">
    <property type="entry name" value="Ssirtuin_cat_dom"/>
</dbReference>
<dbReference type="PANTHER" id="PTHR11085">
    <property type="entry name" value="NAD-DEPENDENT PROTEIN DEACYLASE SIRTUIN-5, MITOCHONDRIAL-RELATED"/>
    <property type="match status" value="1"/>
</dbReference>
<evidence type="ECO:0000313" key="6">
    <source>
        <dbReference type="EMBL" id="KAK6495737.1"/>
    </source>
</evidence>
<feature type="domain" description="Deacetylase sirtuin-type" evidence="5">
    <location>
        <begin position="1"/>
        <end position="142"/>
    </location>
</feature>
<comment type="caution">
    <text evidence="6">The sequence shown here is derived from an EMBL/GenBank/DDBJ whole genome shotgun (WGS) entry which is preliminary data.</text>
</comment>
<dbReference type="PANTHER" id="PTHR11085:SF8">
    <property type="entry name" value="NAD-DEPENDENT HISTONE DEACETYLASE HST3"/>
    <property type="match status" value="1"/>
</dbReference>
<dbReference type="SUPFAM" id="SSF52467">
    <property type="entry name" value="DHS-like NAD/FAD-binding domain"/>
    <property type="match status" value="1"/>
</dbReference>
<dbReference type="AlphaFoldDB" id="A0AAV9VSF9"/>
<evidence type="ECO:0000259" key="5">
    <source>
        <dbReference type="PROSITE" id="PS50305"/>
    </source>
</evidence>
<keyword evidence="7" id="KW-1185">Reference proteome</keyword>
<dbReference type="GO" id="GO:0070403">
    <property type="term" value="F:NAD+ binding"/>
    <property type="evidence" value="ECO:0007669"/>
    <property type="project" value="InterPro"/>
</dbReference>
<name>A0AAV9VSF9_9PEZI</name>
<comment type="similarity">
    <text evidence="1">Belongs to the sirtuin family. Class I subfamily.</text>
</comment>
<evidence type="ECO:0000256" key="4">
    <source>
        <dbReference type="PROSITE-ProRule" id="PRU00236"/>
    </source>
</evidence>
<accession>A0AAV9VSF9</accession>
<dbReference type="InterPro" id="IPR029035">
    <property type="entry name" value="DHS-like_NAD/FAD-binding_dom"/>
</dbReference>
<gene>
    <name evidence="6" type="ORF">TWF481_002784</name>
</gene>
<dbReference type="Gene3D" id="3.40.50.1220">
    <property type="entry name" value="TPP-binding domain"/>
    <property type="match status" value="1"/>
</dbReference>
<dbReference type="CDD" id="cd00296">
    <property type="entry name" value="SIR2"/>
    <property type="match status" value="1"/>
</dbReference>
<organism evidence="6 7">
    <name type="scientific">Arthrobotrys musiformis</name>
    <dbReference type="NCBI Taxonomy" id="47236"/>
    <lineage>
        <taxon>Eukaryota</taxon>
        <taxon>Fungi</taxon>
        <taxon>Dikarya</taxon>
        <taxon>Ascomycota</taxon>
        <taxon>Pezizomycotina</taxon>
        <taxon>Orbiliomycetes</taxon>
        <taxon>Orbiliales</taxon>
        <taxon>Orbiliaceae</taxon>
        <taxon>Arthrobotrys</taxon>
    </lineage>
</organism>
<protein>
    <recommendedName>
        <fullName evidence="5">Deacetylase sirtuin-type domain-containing protein</fullName>
    </recommendedName>
</protein>
<sequence length="142" mass="16322">MDKEKALNVLATAKSFIVLYGAGVSASAGIATFRKDSEQPGTQLTAQPGARTKDRSNWYWKYALGENEVQTSAWLQWVAAQQTFLETIRPTRFHLWLNLEKYGRVREIFTMNVDDLEQKAGLIPEYNYYPVQYIPSLHLEPY</sequence>
<proteinExistence type="inferred from homology"/>
<dbReference type="Pfam" id="PF02146">
    <property type="entry name" value="SIR2"/>
    <property type="match status" value="1"/>
</dbReference>
<dbReference type="GO" id="GO:0005634">
    <property type="term" value="C:nucleus"/>
    <property type="evidence" value="ECO:0007669"/>
    <property type="project" value="TreeGrafter"/>
</dbReference>
<dbReference type="GO" id="GO:0017136">
    <property type="term" value="F:histone deacetylase activity, NAD-dependent"/>
    <property type="evidence" value="ECO:0007669"/>
    <property type="project" value="TreeGrafter"/>
</dbReference>
<keyword evidence="3" id="KW-0520">NAD</keyword>
<dbReference type="InterPro" id="IPR003000">
    <property type="entry name" value="Sirtuin"/>
</dbReference>
<comment type="caution">
    <text evidence="4">Lacks conserved residue(s) required for the propagation of feature annotation.</text>
</comment>
<keyword evidence="2" id="KW-0808">Transferase</keyword>
<dbReference type="InterPro" id="IPR050134">
    <property type="entry name" value="NAD-dep_sirtuin_deacylases"/>
</dbReference>
<evidence type="ECO:0000256" key="2">
    <source>
        <dbReference type="ARBA" id="ARBA00022679"/>
    </source>
</evidence>